<evidence type="ECO:0000313" key="2">
    <source>
        <dbReference type="EMBL" id="KAK7344264.1"/>
    </source>
</evidence>
<dbReference type="FunFam" id="3.30.420.10:FF:000222">
    <property type="entry name" value="Polynucleotidyl transferase, ribonuclease H-like superfamily protein"/>
    <property type="match status" value="1"/>
</dbReference>
<dbReference type="InterPro" id="IPR036397">
    <property type="entry name" value="RNaseH_sf"/>
</dbReference>
<evidence type="ECO:0000259" key="1">
    <source>
        <dbReference type="SMART" id="SM00474"/>
    </source>
</evidence>
<reference evidence="2 3" key="1">
    <citation type="submission" date="2024-01" db="EMBL/GenBank/DDBJ databases">
        <title>The genomes of 5 underutilized Papilionoideae crops provide insights into root nodulation and disease resistanc.</title>
        <authorList>
            <person name="Jiang F."/>
        </authorList>
    </citation>
    <scope>NUCLEOTIDE SEQUENCE [LARGE SCALE GENOMIC DNA]</scope>
    <source>
        <strain evidence="2">LVBAO_FW01</strain>
        <tissue evidence="2">Leaves</tissue>
    </source>
</reference>
<dbReference type="GO" id="GO:0008408">
    <property type="term" value="F:3'-5' exonuclease activity"/>
    <property type="evidence" value="ECO:0007669"/>
    <property type="project" value="InterPro"/>
</dbReference>
<dbReference type="InterPro" id="IPR012337">
    <property type="entry name" value="RNaseH-like_sf"/>
</dbReference>
<proteinExistence type="predicted"/>
<sequence>MLVLLAWRSHSFKILTKEDLEENVTEICHNKDDACQMWTLCTHAFYNLTHVSPLVFIFLLKECYFYGTCKATAKFRALQHQVYLVLHNDPKPGPSSFIVQCMYVSPLFEDHGQGFTHLIMSALRRFLKRSTSIEDSLEVKDVAAHLFVDIIRGQIYHDEKIVMKLLEISEVKLKNVEKALCQIEEKYDLSCGTAKEFVEQYIVELVKSQLYMTAVTLIEHFSIHHYGQSFLLDMIQSNQFKAAEKWATFMGKPMLSILVEEFIERNMLKNAYETIKKNNLKQDFPDVYKRCKESSLKNLAEKGCWDVAEARTNNDRQLMEYLVYLAMEAGYTEKVDELCDRYSLDRFLDIKVPETSNLQGRYLCLDELLVEDIIWVDEVEVLLDATSHIECFKVIGVDCEWKPNYVKGSKPNKVSIMQIASEKMVFIFDLIRLHKDVPDILDNCLTRILLSPRILKLGYNFQCDVKQLAHSYEELRCFKNYEMLLDIQNIFKEHRGGLAGLTEKILGASLNKTRRNSNWEQRPLTPNQLEYAALDAVVLVHIFHHLPGQGHDKSEWKSCIMSHTENAKKSKKCVPKVVDTDMETNKD</sequence>
<dbReference type="PANTHER" id="PTHR47765:SF2">
    <property type="entry name" value="EXONUCLEASE MUT-7 HOMOLOG"/>
    <property type="match status" value="1"/>
</dbReference>
<dbReference type="InterPro" id="IPR052408">
    <property type="entry name" value="Exonuclease_MUT-7-like"/>
</dbReference>
<dbReference type="GO" id="GO:0003676">
    <property type="term" value="F:nucleic acid binding"/>
    <property type="evidence" value="ECO:0007669"/>
    <property type="project" value="InterPro"/>
</dbReference>
<dbReference type="Proteomes" id="UP001367508">
    <property type="component" value="Unassembled WGS sequence"/>
</dbReference>
<protein>
    <recommendedName>
        <fullName evidence="1">3'-5' exonuclease domain-containing protein</fullName>
    </recommendedName>
</protein>
<keyword evidence="3" id="KW-1185">Reference proteome</keyword>
<dbReference type="SMART" id="SM00474">
    <property type="entry name" value="35EXOc"/>
    <property type="match status" value="1"/>
</dbReference>
<dbReference type="GO" id="GO:0006139">
    <property type="term" value="P:nucleobase-containing compound metabolic process"/>
    <property type="evidence" value="ECO:0007669"/>
    <property type="project" value="InterPro"/>
</dbReference>
<gene>
    <name evidence="2" type="ORF">VNO77_13690</name>
</gene>
<comment type="caution">
    <text evidence="2">The sequence shown here is derived from an EMBL/GenBank/DDBJ whole genome shotgun (WGS) entry which is preliminary data.</text>
</comment>
<name>A0AAN9LY79_CANGL</name>
<dbReference type="Gene3D" id="3.30.420.10">
    <property type="entry name" value="Ribonuclease H-like superfamily/Ribonuclease H"/>
    <property type="match status" value="1"/>
</dbReference>
<dbReference type="InterPro" id="IPR002562">
    <property type="entry name" value="3'-5'_exonuclease_dom"/>
</dbReference>
<dbReference type="SUPFAM" id="SSF53098">
    <property type="entry name" value="Ribonuclease H-like"/>
    <property type="match status" value="1"/>
</dbReference>
<feature type="domain" description="3'-5' exonuclease" evidence="1">
    <location>
        <begin position="373"/>
        <end position="551"/>
    </location>
</feature>
<dbReference type="PANTHER" id="PTHR47765">
    <property type="entry name" value="3'-5' EXONUCLEASE DOMAIN-CONTAINING PROTEIN"/>
    <property type="match status" value="1"/>
</dbReference>
<evidence type="ECO:0000313" key="3">
    <source>
        <dbReference type="Proteomes" id="UP001367508"/>
    </source>
</evidence>
<dbReference type="Pfam" id="PF01612">
    <property type="entry name" value="DNA_pol_A_exo1"/>
    <property type="match status" value="1"/>
</dbReference>
<organism evidence="2 3">
    <name type="scientific">Canavalia gladiata</name>
    <name type="common">Sword bean</name>
    <name type="synonym">Dolichos gladiatus</name>
    <dbReference type="NCBI Taxonomy" id="3824"/>
    <lineage>
        <taxon>Eukaryota</taxon>
        <taxon>Viridiplantae</taxon>
        <taxon>Streptophyta</taxon>
        <taxon>Embryophyta</taxon>
        <taxon>Tracheophyta</taxon>
        <taxon>Spermatophyta</taxon>
        <taxon>Magnoliopsida</taxon>
        <taxon>eudicotyledons</taxon>
        <taxon>Gunneridae</taxon>
        <taxon>Pentapetalae</taxon>
        <taxon>rosids</taxon>
        <taxon>fabids</taxon>
        <taxon>Fabales</taxon>
        <taxon>Fabaceae</taxon>
        <taxon>Papilionoideae</taxon>
        <taxon>50 kb inversion clade</taxon>
        <taxon>NPAAA clade</taxon>
        <taxon>indigoferoid/millettioid clade</taxon>
        <taxon>Phaseoleae</taxon>
        <taxon>Canavalia</taxon>
    </lineage>
</organism>
<dbReference type="AlphaFoldDB" id="A0AAN9LY79"/>
<accession>A0AAN9LY79</accession>
<dbReference type="EMBL" id="JAYMYQ010000003">
    <property type="protein sequence ID" value="KAK7344264.1"/>
    <property type="molecule type" value="Genomic_DNA"/>
</dbReference>